<protein>
    <submittedName>
        <fullName evidence="2">Uncharacterized protein</fullName>
    </submittedName>
</protein>
<evidence type="ECO:0000313" key="3">
    <source>
        <dbReference type="Proteomes" id="UP000245956"/>
    </source>
</evidence>
<dbReference type="Proteomes" id="UP000245956">
    <property type="component" value="Unassembled WGS sequence"/>
</dbReference>
<sequence>MRRFLDGQSRHGTALAATESRLSSAPLSSLASARPHHIQCFALVHRVIETRLMRMNRSLPVSSSLESEGQHAPPIHLPYRGRTALTCRSCFPGKHWPTLQLRVTTQRALQQTRPARLRRDETHPALTSSAEQAGRNPPEPPTLLEAAAGRQRLAGPVPSVRMECFIHQMQPPEASLTRRVRRPSATAGLANGFAGIGIRLRAMRRESPAADLLLRLRAPTRQRDNPARRRPTLLALSRCSTSTTIPTASMIQARNHWSRFGPSFGSSRAVATVYPNYPSRHQHLQASTPAPPNRPDKRQRGPVHLVPLARKRGMRLVYVKTSPVFLHV</sequence>
<dbReference type="AlphaFoldDB" id="A0A2U3DXH3"/>
<reference evidence="2 3" key="1">
    <citation type="journal article" date="2016" name="Front. Microbiol.">
        <title>Genome and transcriptome sequences reveal the specific parasitism of the nematophagous Purpureocillium lilacinum 36-1.</title>
        <authorList>
            <person name="Xie J."/>
            <person name="Li S."/>
            <person name="Mo C."/>
            <person name="Xiao X."/>
            <person name="Peng D."/>
            <person name="Wang G."/>
            <person name="Xiao Y."/>
        </authorList>
    </citation>
    <scope>NUCLEOTIDE SEQUENCE [LARGE SCALE GENOMIC DNA]</scope>
    <source>
        <strain evidence="2 3">36-1</strain>
    </source>
</reference>
<feature type="region of interest" description="Disordered" evidence="1">
    <location>
        <begin position="281"/>
        <end position="300"/>
    </location>
</feature>
<name>A0A2U3DXH3_PURLI</name>
<organism evidence="2 3">
    <name type="scientific">Purpureocillium lilacinum</name>
    <name type="common">Paecilomyces lilacinus</name>
    <dbReference type="NCBI Taxonomy" id="33203"/>
    <lineage>
        <taxon>Eukaryota</taxon>
        <taxon>Fungi</taxon>
        <taxon>Dikarya</taxon>
        <taxon>Ascomycota</taxon>
        <taxon>Pezizomycotina</taxon>
        <taxon>Sordariomycetes</taxon>
        <taxon>Hypocreomycetidae</taxon>
        <taxon>Hypocreales</taxon>
        <taxon>Ophiocordycipitaceae</taxon>
        <taxon>Purpureocillium</taxon>
    </lineage>
</organism>
<comment type="caution">
    <text evidence="2">The sequence shown here is derived from an EMBL/GenBank/DDBJ whole genome shotgun (WGS) entry which is preliminary data.</text>
</comment>
<evidence type="ECO:0000313" key="2">
    <source>
        <dbReference type="EMBL" id="PWI66960.1"/>
    </source>
</evidence>
<dbReference type="EMBL" id="LCWV01000021">
    <property type="protein sequence ID" value="PWI66960.1"/>
    <property type="molecule type" value="Genomic_DNA"/>
</dbReference>
<gene>
    <name evidence="2" type="ORF">PCL_04466</name>
</gene>
<feature type="region of interest" description="Disordered" evidence="1">
    <location>
        <begin position="112"/>
        <end position="143"/>
    </location>
</feature>
<proteinExistence type="predicted"/>
<evidence type="ECO:0000256" key="1">
    <source>
        <dbReference type="SAM" id="MobiDB-lite"/>
    </source>
</evidence>
<accession>A0A2U3DXH3</accession>